<dbReference type="Gene3D" id="3.40.710.10">
    <property type="entry name" value="DD-peptidase/beta-lactamase superfamily"/>
    <property type="match status" value="1"/>
</dbReference>
<evidence type="ECO:0000256" key="3">
    <source>
        <dbReference type="ARBA" id="ARBA00022801"/>
    </source>
</evidence>
<feature type="domain" description="Peptidase S11 D-alanyl-D-alanine carboxypeptidase A N-terminal" evidence="11">
    <location>
        <begin position="56"/>
        <end position="296"/>
    </location>
</feature>
<dbReference type="PANTHER" id="PTHR21581">
    <property type="entry name" value="D-ALANYL-D-ALANINE CARBOXYPEPTIDASE"/>
    <property type="match status" value="1"/>
</dbReference>
<evidence type="ECO:0000256" key="10">
    <source>
        <dbReference type="SAM" id="SignalP"/>
    </source>
</evidence>
<keyword evidence="9" id="KW-1133">Transmembrane helix</keyword>
<name>A0ABS7L6P2_9FIRM</name>
<organism evidence="12 13">
    <name type="scientific">Sellimonas caecigallum</name>
    <dbReference type="NCBI Taxonomy" id="2592333"/>
    <lineage>
        <taxon>Bacteria</taxon>
        <taxon>Bacillati</taxon>
        <taxon>Bacillota</taxon>
        <taxon>Clostridia</taxon>
        <taxon>Lachnospirales</taxon>
        <taxon>Lachnospiraceae</taxon>
        <taxon>Sellimonas</taxon>
    </lineage>
</organism>
<feature type="region of interest" description="Disordered" evidence="8">
    <location>
        <begin position="382"/>
        <end position="403"/>
    </location>
</feature>
<dbReference type="InterPro" id="IPR012338">
    <property type="entry name" value="Beta-lactam/transpept-like"/>
</dbReference>
<feature type="chain" id="PRO_5046622798" evidence="10">
    <location>
        <begin position="32"/>
        <end position="488"/>
    </location>
</feature>
<evidence type="ECO:0000259" key="11">
    <source>
        <dbReference type="Pfam" id="PF00768"/>
    </source>
</evidence>
<keyword evidence="4" id="KW-0133">Cell shape</keyword>
<comment type="caution">
    <text evidence="12">The sequence shown here is derived from an EMBL/GenBank/DDBJ whole genome shotgun (WGS) entry which is preliminary data.</text>
</comment>
<dbReference type="PANTHER" id="PTHR21581:SF6">
    <property type="entry name" value="TRAFFICKING PROTEIN PARTICLE COMPLEX SUBUNIT 12"/>
    <property type="match status" value="1"/>
</dbReference>
<comment type="similarity">
    <text evidence="1 7">Belongs to the peptidase S11 family.</text>
</comment>
<keyword evidence="12" id="KW-0121">Carboxypeptidase</keyword>
<evidence type="ECO:0000256" key="8">
    <source>
        <dbReference type="SAM" id="MobiDB-lite"/>
    </source>
</evidence>
<dbReference type="GO" id="GO:0004180">
    <property type="term" value="F:carboxypeptidase activity"/>
    <property type="evidence" value="ECO:0007669"/>
    <property type="project" value="UniProtKB-KW"/>
</dbReference>
<keyword evidence="9" id="KW-0812">Transmembrane</keyword>
<keyword evidence="6" id="KW-0961">Cell wall biogenesis/degradation</keyword>
<protein>
    <submittedName>
        <fullName evidence="12">D-alanyl-D-alanine carboxypeptidase</fullName>
    </submittedName>
</protein>
<keyword evidence="2 10" id="KW-0732">Signal</keyword>
<keyword evidence="5" id="KW-0573">Peptidoglycan synthesis</keyword>
<evidence type="ECO:0000256" key="6">
    <source>
        <dbReference type="ARBA" id="ARBA00023316"/>
    </source>
</evidence>
<feature type="signal peptide" evidence="10">
    <location>
        <begin position="1"/>
        <end position="31"/>
    </location>
</feature>
<evidence type="ECO:0000256" key="1">
    <source>
        <dbReference type="ARBA" id="ARBA00007164"/>
    </source>
</evidence>
<proteinExistence type="inferred from homology"/>
<keyword evidence="9" id="KW-0472">Membrane</keyword>
<dbReference type="InterPro" id="IPR001967">
    <property type="entry name" value="Peptidase_S11_N"/>
</dbReference>
<evidence type="ECO:0000313" key="12">
    <source>
        <dbReference type="EMBL" id="MBY0758739.1"/>
    </source>
</evidence>
<evidence type="ECO:0000256" key="5">
    <source>
        <dbReference type="ARBA" id="ARBA00022984"/>
    </source>
</evidence>
<dbReference type="Proteomes" id="UP000779049">
    <property type="component" value="Unassembled WGS sequence"/>
</dbReference>
<evidence type="ECO:0000313" key="13">
    <source>
        <dbReference type="Proteomes" id="UP000779049"/>
    </source>
</evidence>
<dbReference type="Pfam" id="PF00768">
    <property type="entry name" value="Peptidase_S11"/>
    <property type="match status" value="1"/>
</dbReference>
<dbReference type="EMBL" id="VIRV01000007">
    <property type="protein sequence ID" value="MBY0758739.1"/>
    <property type="molecule type" value="Genomic_DNA"/>
</dbReference>
<dbReference type="PROSITE" id="PS51257">
    <property type="entry name" value="PROKAR_LIPOPROTEIN"/>
    <property type="match status" value="1"/>
</dbReference>
<evidence type="ECO:0000256" key="7">
    <source>
        <dbReference type="RuleBase" id="RU004016"/>
    </source>
</evidence>
<evidence type="ECO:0000256" key="4">
    <source>
        <dbReference type="ARBA" id="ARBA00022960"/>
    </source>
</evidence>
<evidence type="ECO:0000256" key="2">
    <source>
        <dbReference type="ARBA" id="ARBA00022729"/>
    </source>
</evidence>
<keyword evidence="3" id="KW-0378">Hydrolase</keyword>
<sequence length="488" mass="55139">MNMIRKKWKKALAVLLAAAAVLGCSQGTVKAEDPEEEAKKAYELPVQSDETKEWPQGPKVYGQSAILIDADTGAILYEKNMDDRHYPASITKTLTALLAVENADLNVDKVLFTKESVDFLEPGDAYIAMRPGEEITLKDAMYGMLLASANEVSYAIAENVGNKLPGEGTGYEKFMVRMNERAKELGAKNTHFVNPHGLFAEDHYTTAYDMAMISKELFRYPDVLQIMQTGQYAIPPTNLEKEQRIFQQKHQMLVKISDKYYEYCVGGKTGYTDEAGNTLVTLADNGKMRLVCVEMATRGNHIYDDTKNILEYGFQNFSKQELPSSVTEKIEKEGKVSLSQNSMMQAALPNGAKAENLEWKAEKTDDGTQNVKIQLTYNGRKAGEVSGEKQEEDTGSGKTKKETKGWTFRLPDLPKLPKLGFQVDWRIAAGIGAGVLALILLIVFIVKRKSRRNSFMRHRRKRIAKERRKARRINRKIKKNRSRTRKRW</sequence>
<reference evidence="12 13" key="1">
    <citation type="journal article" date="2020" name="New Microbes New Infect">
        <title>Sellimonas caecigallum sp. nov., description and genome sequence of a new member of the Sellimonas genus isolated from the cecum of feral chicken.</title>
        <authorList>
            <person name="Wongkuna S."/>
            <person name="Ghimire S."/>
            <person name="Antony L."/>
            <person name="Chankhamhaengdecha S."/>
            <person name="Janvilisri T."/>
            <person name="Scaria J."/>
        </authorList>
    </citation>
    <scope>NUCLEOTIDE SEQUENCE [LARGE SCALE GENOMIC DNA]</scope>
    <source>
        <strain evidence="12 13">SW451</strain>
    </source>
</reference>
<dbReference type="PRINTS" id="PR00725">
    <property type="entry name" value="DADACBPTASE1"/>
</dbReference>
<keyword evidence="12" id="KW-0645">Protease</keyword>
<gene>
    <name evidence="12" type="ORF">FLB61_06525</name>
</gene>
<feature type="region of interest" description="Disordered" evidence="8">
    <location>
        <begin position="467"/>
        <end position="488"/>
    </location>
</feature>
<feature type="transmembrane region" description="Helical" evidence="9">
    <location>
        <begin position="425"/>
        <end position="446"/>
    </location>
</feature>
<dbReference type="SUPFAM" id="SSF56601">
    <property type="entry name" value="beta-lactamase/transpeptidase-like"/>
    <property type="match status" value="1"/>
</dbReference>
<evidence type="ECO:0000256" key="9">
    <source>
        <dbReference type="SAM" id="Phobius"/>
    </source>
</evidence>
<dbReference type="InterPro" id="IPR018044">
    <property type="entry name" value="Peptidase_S11"/>
</dbReference>
<keyword evidence="13" id="KW-1185">Reference proteome</keyword>
<accession>A0ABS7L6P2</accession>